<comment type="caution">
    <text evidence="2">The sequence shown here is derived from an EMBL/GenBank/DDBJ whole genome shotgun (WGS) entry which is preliminary data.</text>
</comment>
<name>A0A226X721_CABSO</name>
<reference evidence="3" key="1">
    <citation type="submission" date="2017-01" db="EMBL/GenBank/DDBJ databases">
        <title>Genome Analysis of Deinococcus marmoris KOPRI26562.</title>
        <authorList>
            <person name="Kim J.H."/>
            <person name="Oh H.-M."/>
        </authorList>
    </citation>
    <scope>NUCLEOTIDE SEQUENCE [LARGE SCALE GENOMIC DNA]</scope>
    <source>
        <strain evidence="3">PAMC 26633</strain>
    </source>
</reference>
<protein>
    <submittedName>
        <fullName evidence="2">Uncharacterized protein</fullName>
    </submittedName>
</protein>
<gene>
    <name evidence="2" type="ORF">BSU04_07695</name>
</gene>
<dbReference type="RefSeq" id="WP_089159973.1">
    <property type="nucleotide sequence ID" value="NZ_MTHB01000045.1"/>
</dbReference>
<accession>A0A226X721</accession>
<organism evidence="2 3">
    <name type="scientific">Caballeronia sordidicola</name>
    <name type="common">Burkholderia sordidicola</name>
    <dbReference type="NCBI Taxonomy" id="196367"/>
    <lineage>
        <taxon>Bacteria</taxon>
        <taxon>Pseudomonadati</taxon>
        <taxon>Pseudomonadota</taxon>
        <taxon>Betaproteobacteria</taxon>
        <taxon>Burkholderiales</taxon>
        <taxon>Burkholderiaceae</taxon>
        <taxon>Caballeronia</taxon>
    </lineage>
</organism>
<feature type="region of interest" description="Disordered" evidence="1">
    <location>
        <begin position="1"/>
        <end position="22"/>
    </location>
</feature>
<sequence length="63" mass="7476">MRRATSPRPGDQLDLFHPYPKTPQWTHLPPEVRQQTMRLLVQLLRQHRRGLYAAALQQEVCDE</sequence>
<dbReference type="OrthoDB" id="9111211at2"/>
<evidence type="ECO:0000256" key="1">
    <source>
        <dbReference type="SAM" id="MobiDB-lite"/>
    </source>
</evidence>
<dbReference type="Proteomes" id="UP000214720">
    <property type="component" value="Unassembled WGS sequence"/>
</dbReference>
<evidence type="ECO:0000313" key="3">
    <source>
        <dbReference type="Proteomes" id="UP000214720"/>
    </source>
</evidence>
<proteinExistence type="predicted"/>
<evidence type="ECO:0000313" key="2">
    <source>
        <dbReference type="EMBL" id="OXC79285.1"/>
    </source>
</evidence>
<dbReference type="EMBL" id="MTHB01000045">
    <property type="protein sequence ID" value="OXC79285.1"/>
    <property type="molecule type" value="Genomic_DNA"/>
</dbReference>
<dbReference type="AlphaFoldDB" id="A0A226X721"/>